<dbReference type="InterPro" id="IPR011009">
    <property type="entry name" value="Kinase-like_dom_sf"/>
</dbReference>
<evidence type="ECO:0000259" key="1">
    <source>
        <dbReference type="Pfam" id="PF01636"/>
    </source>
</evidence>
<dbReference type="InterPro" id="IPR002575">
    <property type="entry name" value="Aminoglycoside_PTrfase"/>
</dbReference>
<protein>
    <submittedName>
        <fullName evidence="2">Spore coat protein</fullName>
    </submittedName>
</protein>
<accession>A0A1Y5NGK3</accession>
<dbReference type="SUPFAM" id="SSF56112">
    <property type="entry name" value="Protein kinase-like (PK-like)"/>
    <property type="match status" value="1"/>
</dbReference>
<gene>
    <name evidence="2" type="ORF">B9N60_02785</name>
</gene>
<name>A0A1Y5NGK3_9BACT</name>
<dbReference type="AlphaFoldDB" id="A0A1Y5NGK3"/>
<dbReference type="Pfam" id="PF01636">
    <property type="entry name" value="APH"/>
    <property type="match status" value="1"/>
</dbReference>
<proteinExistence type="predicted"/>
<dbReference type="EMBL" id="NDYQ01000003">
    <property type="protein sequence ID" value="OUT18594.1"/>
    <property type="molecule type" value="Genomic_DNA"/>
</dbReference>
<dbReference type="Proteomes" id="UP000195893">
    <property type="component" value="Unassembled WGS sequence"/>
</dbReference>
<sequence length="246" mass="28912">MQNLKQYVNEILKDHRDERVFSFEFDGQKFWLKRIEKSIEGSFLTKIFKPNPYRSFAAEIKKLEILNEANAPVPKLVLKSDEFFVIEDVGEPVSRLFKYSTDENFKHEILLKAARALAGLHALNFAHGRPALRDIAIKNDEIKFIDFESKFFSDDIELRKCRDLLVFIHELYRQKISNELVKEAIDEYIKANGSEIYEHSLRLIVKFKLLFYLLRPFKFLDKKDLNATISTFELLLPASKSKITSR</sequence>
<evidence type="ECO:0000313" key="2">
    <source>
        <dbReference type="EMBL" id="OUT18594.1"/>
    </source>
</evidence>
<keyword evidence="2" id="KW-0946">Virion</keyword>
<feature type="domain" description="Aminoglycoside phosphotransferase" evidence="1">
    <location>
        <begin position="41"/>
        <end position="131"/>
    </location>
</feature>
<reference evidence="2 3" key="1">
    <citation type="submission" date="2017-04" db="EMBL/GenBank/DDBJ databases">
        <title>Complete genome of Campylobacter concisus ATCC 33237T and draft genomes for an additional eight well characterized C. concisus strains.</title>
        <authorList>
            <person name="Cornelius A.J."/>
            <person name="Miller W.G."/>
            <person name="Lastovica A.J."/>
            <person name="On S.L."/>
            <person name="French N.P."/>
            <person name="Vandenberg O."/>
            <person name="Biggs P.J."/>
        </authorList>
    </citation>
    <scope>NUCLEOTIDE SEQUENCE [LARGE SCALE GENOMIC DNA]</scope>
    <source>
        <strain evidence="2 3">Lasto127.99</strain>
    </source>
</reference>
<dbReference type="Gene3D" id="1.10.510.10">
    <property type="entry name" value="Transferase(Phosphotransferase) domain 1"/>
    <property type="match status" value="1"/>
</dbReference>
<evidence type="ECO:0000313" key="3">
    <source>
        <dbReference type="Proteomes" id="UP000195893"/>
    </source>
</evidence>
<dbReference type="RefSeq" id="WP_087581191.1">
    <property type="nucleotide sequence ID" value="NZ_NDYQ01000003.1"/>
</dbReference>
<keyword evidence="2" id="KW-0167">Capsid protein</keyword>
<comment type="caution">
    <text evidence="2">The sequence shown here is derived from an EMBL/GenBank/DDBJ whole genome shotgun (WGS) entry which is preliminary data.</text>
</comment>
<organism evidence="2 3">
    <name type="scientific">Campylobacter concisus</name>
    <dbReference type="NCBI Taxonomy" id="199"/>
    <lineage>
        <taxon>Bacteria</taxon>
        <taxon>Pseudomonadati</taxon>
        <taxon>Campylobacterota</taxon>
        <taxon>Epsilonproteobacteria</taxon>
        <taxon>Campylobacterales</taxon>
        <taxon>Campylobacteraceae</taxon>
        <taxon>Campylobacter</taxon>
    </lineage>
</organism>